<dbReference type="InterPro" id="IPR028999">
    <property type="entry name" value="Beta-sandwich_Haemocyanin"/>
</dbReference>
<keyword evidence="4" id="KW-0479">Metal-binding</keyword>
<feature type="domain" description="Tyrosinase copper-binding" evidence="10">
    <location>
        <begin position="928"/>
        <end position="945"/>
    </location>
</feature>
<feature type="domain" description="Tyrosinase copper-binding" evidence="10">
    <location>
        <begin position="1757"/>
        <end position="1774"/>
    </location>
</feature>
<keyword evidence="6" id="KW-1015">Disulfide bond</keyword>
<evidence type="ECO:0000256" key="7">
    <source>
        <dbReference type="ARBA" id="ARBA00023180"/>
    </source>
</evidence>
<evidence type="ECO:0000313" key="12">
    <source>
        <dbReference type="EMBL" id="KAK7090583.1"/>
    </source>
</evidence>
<evidence type="ECO:0000256" key="5">
    <source>
        <dbReference type="ARBA" id="ARBA00023008"/>
    </source>
</evidence>
<dbReference type="EMBL" id="JBAMIC010000024">
    <property type="protein sequence ID" value="KAK7090583.1"/>
    <property type="molecule type" value="Genomic_DNA"/>
</dbReference>
<feature type="domain" description="Tyrosinase copper-binding" evidence="11">
    <location>
        <begin position="229"/>
        <end position="240"/>
    </location>
</feature>
<feature type="domain" description="Tyrosinase copper-binding" evidence="11">
    <location>
        <begin position="2725"/>
        <end position="2736"/>
    </location>
</feature>
<feature type="domain" description="Tyrosinase copper-binding" evidence="10">
    <location>
        <begin position="511"/>
        <end position="528"/>
    </location>
</feature>
<evidence type="ECO:0000256" key="8">
    <source>
        <dbReference type="SAM" id="MobiDB-lite"/>
    </source>
</evidence>
<keyword evidence="13" id="KW-1185">Reference proteome</keyword>
<sequence length="3436" mass="391887">MTSSALTLAFVALLAHVALTSGSLRRKNVASLSETEVLSLQTYLRQLEDDKSETGFQSLVAAYHGEPSMCEDAEGHPVACCIHGMATFPQWHRLYTVQFEQALVQRGLSNIGVPYWDWTEPLSELPPLVQNQIFRDPNGGIGKMNAWFSGEIDIGDLHKRTARAIDDRLFERVAPGGKSQLYNLILDALEQDDYCQFEVQFEVAHNHIHYLVGGRHRYSMSTLEYSAYDPIFFLHHSNVDRIFAIWQQLQKKRGKPYDHADCSVELFNQNLHPFDRDSNPIQLTRTFSQAKDLFSHLQLGYTYDDMSLNGLSLDQLYSLLEQRRARERAFAVFSLHGLGFSANVKVEVCEGSDEDHSDHSRHHCEFAGDFFILGGSNEMPWEFHQPYYFDVTDAVEQLGLPLDGRYHVSAEVFSVNGTSLGSGDLPHPYGSHRPPHGHTDPTPGDGKGPTTVVRKDIAVLTDEEVYALRQAMARFQNDTSVDGFQAVAEFHGLPAKCPHPDAALRYACCIHGMATFPHWHRLFVVEVEDELRSRGLEFGIPYWDWTKPNAAIPALAADITYTDPHSGVEVHNPFHDAAVAFLGERTTRDTMVLELSKNAEFGDHTPLFDGILLAFEQTDFCDFEVQFEVTHNAPHFLVGGFAPYSLTTLHYSAFDPIFYLHHSNVDRLWAIWQKLQIIRGLPYKAHCASTQTQEVLKPFGFPPPWNNDEKTFNNARPTNVYDYENVLDYTYDTLQFGGMTVDQLEHYLEERQTRDRAFVGIALHNIGVSAWVDVKINAPGGESYQVGHVAVLGGEKEMAWHFDRLFKLEITDALSALGLRYDDDFEVHLHIVDVTGKQWPEDTFSHSTILHSPAQVHEHEGMTFGDREYLRSDVTSLSREQIQNLRDAMQSLESDTSINGYNQIAAFHGQPNWCPSPDAEKKYACCAHGMAIFPHWHRLLTVQAENALHANGLQDGLPYWDWTLPMETLPEIVRDETYIHPKTGQSTENPLHHAVVDGHKTVRTLREEELFEAPAFGKLTRIAEKVMLAFEQTDFCDFEIQFEIAHNYIHALVGGNEEYSMASLRYTAYDPIFYLHHSNTDRIWAIWQQLQEYRGLPYNSANCAIASLRKPLQPFVQSSVVNPDPVTRDHAVPFDVFNYEDSFHYHYDNFQFNGLSIPQIQREVVRRQAKERIFAGFMLHGVEQSVLVVFEICKPNGDCKEAGEFYLLGDEYELPWSYDRLFKYEITDQLHEFDLQHGDNYDIHYVVYDLAGSSLGDDLFGSSTTVYSAGNQDGNAYRQEVQASSHVRRNIDDLTEGEAESLRAALLHMEEDGSFEAIARFHGFPGLCELNGEKKACCVHGSPTFPHWHRLYVEQVENALLSHGSAVSVPYWDWTQPIRKLPELIDAPTYFNSRSHTKDTNPFFRGKISDTDKYTTRDPRPDLFNNNYFLDNVLLALEQTSFCDFEVQFEIVHNALHSWLGGRGKFSMSGLDYSAFDPVFFLHHANTDRIWAIWQALQRHRGLSFEESDCALNLMRKPLHPFDDKTQNEFDLTNHYSRPADLFDYSGHLDYHYDNLKFNSWTVPQLDEVLKQQRSRDRLFAGFLLHNIGTSADVEIDVCVATGNGAQSCNHPAGKFALLGGEYEMPFTFDRLYKFDISDTVRKLGLRLDSAADFDLEIKIKSYNGSYIDSNLLGRPSIIFMPGEGKHQDEHGHSERRLVRKDAWAISPAERRSLVIALRNLQADDSADGFQSLAAFHAVPPLCPSPEASERFACCVHGQATFPQWHRLYTVQFEDALRRHGALVGIPYLNSLEPLPMLPVLMSDETWYDPLFNSDIPNPWAGADIEFKGAKVARDVQSDRLAKKGPHGYDTWSWKQYLYALEQEDYCDFEVQFEIAHNAIHAWLGGSETYSMAHLHYASYDPAFILHHSNTDRIFALWQELQRYRGHDPNEINCALELMREPLKPFSFGAPYNLNPTTTKYSKPEDAFDYQAHFNYEYDKLELQGLDMSRIQDYINERKEKDRVFAGFLLHGFGTSAHVEFAVCNEEGTCTPAGDFNVLGGSAEMPWRFDRLYKYEITDVLESKGLDVRDTFHIEVMVTAANGTVLDSHILPDASVIYDPKSRDSQLHEVAPNHVRHDLSHLSERDVMSLKAAMLDMQRDKGTSGYQNIAAFHGAPAMCPTPEAAEYACCVHGMPTFPHWHRLYTVEMEDALIKHGSSVALPYWDWTLPIEHLPDLFTKETYYDAWRDEVMDNPFARGYVSSVGGFTVRDPQPELTKLSRDGKHSVLFDEVLLALEQTDFCDFEVQYEVLHNAIHYLVGGRQTFALSSLEYSSYDPIFFVHHSFVDKIWVIWQEMQKHRGLSHDRADCAVNYMNEVLHPFDWAQFNTDVRTRAHSLPQSVFDYEDLGYHYDNLELGGKTLEELEELIHDQQSHPRVFAGFHLHAIGTSADVMFEVCKTDDDCYRAGGFFILGGHLEMPWTFDRLYKYDITDTLHDADISPEDVFNAQTPFTIKYSIHAVNGSALPLSSVSPPTIIFEPAHGASQDHTSYSVAGVGVRKDINTLTAEETESLRDSLREMQEGGSGLPYQQFASWHGWPASCEHDGHPVACCHHGMASFPQWHRLYVRILEMVMTFRGARVGIPYWDWTQAFTELPALVTEEENNPFHHGVIEALNMTTSRAPRPQLFNDPEHGDESFFYRQVLLAFEQRDYCDFEVQFEVAHNAIHSWIGGTSPYGMSTLEYSAYDPIFFIHHSNVDRQFAIWQALQKYRGLDYNTANCNIQELRQTLEPFDSPHNPVSIIREHATAIDAFNYDQFSYQYDNLNFHGLTISQLDDLLEERKDEDRVFANFLLHNIGTSADVEFDLCDAEEHCQFAGTFAILGGPLEMAWRFDRLFKYDVTSVFRQMRLRPDSVYHFRVHLTAVNGTELDAHLIEDPSVSFLPGRDHGVSHAHAHEDPIPLASEDVTRYEVSSLSLEQSSNLRNALYKLQSDHGPNGFEAIASFHGAPGLCPENGGKLRIACCRHGMPAFPHWHRLLTVQFERALRDKGAVVGVPYWDWTRPVKALPSLLTDPYDNNPFRSYRISFVEQYTSRDVQAELFKHPSEGDLESLFHQALETLEENNYCDFEVQYEMLHNAVHELVGGSRKYGMSTLEYSAFDPFFMIHHSSIDRIWKIWQTLQKLRHKPFNFARCAGRSLFKPMEPFAYESVNADPITRANAEPVHVFDTEKFHYHYDSLELNGHSVKQLQEMVDSMRNSPRVFAGFLLHGVGTSASVHVDVVAADGSKVNAGNFYVLGGEEEMPWAYERPYKLDITDAISKAGLAHGDTVHLSTRVARYDGTPLNVTFPSSLIIERPANADYDVLVVQFGAEQAKDYKVRVKRGTRVRFHSTLEGYVGQVKELGTYTNSQLCVIPPGLANSYELEMEHKLEPGDYFFTDFDRSGCLAGHRIMISVDQDWN</sequence>
<dbReference type="InterPro" id="IPR036848">
    <property type="entry name" value="Haemocyanin_C_sf"/>
</dbReference>
<dbReference type="Gene3D" id="2.60.40.2570">
    <property type="match status" value="1"/>
</dbReference>
<feature type="domain" description="Tyrosinase copper-binding" evidence="10">
    <location>
        <begin position="2172"/>
        <end position="2189"/>
    </location>
</feature>
<dbReference type="PRINTS" id="PR00092">
    <property type="entry name" value="TYROSINASE"/>
</dbReference>
<keyword evidence="3" id="KW-0561">Oxygen transport</keyword>
<comment type="function">
    <text evidence="1">Hemocyanins are copper-containing oxygen carriers occurring freely dissolved in the hemolymph of many mollusks and arthropods.</text>
</comment>
<evidence type="ECO:0000256" key="6">
    <source>
        <dbReference type="ARBA" id="ARBA00023157"/>
    </source>
</evidence>
<dbReference type="Pfam" id="PF14830">
    <property type="entry name" value="Haemocyan_bet_s"/>
    <property type="match status" value="8"/>
</dbReference>
<dbReference type="InterPro" id="IPR008922">
    <property type="entry name" value="Di-copper_centre_dom_sf"/>
</dbReference>
<dbReference type="PANTHER" id="PTHR11474:SF126">
    <property type="entry name" value="TYROSINASE-LIKE PROTEIN TYR-1-RELATED"/>
    <property type="match status" value="1"/>
</dbReference>
<feature type="domain" description="Tyrosinase copper-binding" evidence="10">
    <location>
        <begin position="3003"/>
        <end position="3020"/>
    </location>
</feature>
<name>A0AAN9AP51_9CAEN</name>
<feature type="domain" description="Tyrosinase copper-binding" evidence="11">
    <location>
        <begin position="1070"/>
        <end position="1081"/>
    </location>
</feature>
<dbReference type="GO" id="GO:0016491">
    <property type="term" value="F:oxidoreductase activity"/>
    <property type="evidence" value="ECO:0007669"/>
    <property type="project" value="InterPro"/>
</dbReference>
<feature type="domain" description="Tyrosinase copper-binding" evidence="11">
    <location>
        <begin position="1901"/>
        <end position="1912"/>
    </location>
</feature>
<dbReference type="InterPro" id="IPR002227">
    <property type="entry name" value="Tyrosinase_Cu-bd"/>
</dbReference>
<feature type="domain" description="Tyrosinase copper-binding" evidence="11">
    <location>
        <begin position="3137"/>
        <end position="3148"/>
    </location>
</feature>
<evidence type="ECO:0000256" key="4">
    <source>
        <dbReference type="ARBA" id="ARBA00022723"/>
    </source>
</evidence>
<evidence type="ECO:0000256" key="2">
    <source>
        <dbReference type="ARBA" id="ARBA00022448"/>
    </source>
</evidence>
<proteinExistence type="predicted"/>
<feature type="signal peptide" evidence="9">
    <location>
        <begin position="1"/>
        <end position="22"/>
    </location>
</feature>
<accession>A0AAN9AP51</accession>
<dbReference type="SUPFAM" id="SSF48056">
    <property type="entry name" value="Di-copper centre-containing domain"/>
    <property type="match status" value="8"/>
</dbReference>
<organism evidence="12 13">
    <name type="scientific">Littorina saxatilis</name>
    <dbReference type="NCBI Taxonomy" id="31220"/>
    <lineage>
        <taxon>Eukaryota</taxon>
        <taxon>Metazoa</taxon>
        <taxon>Spiralia</taxon>
        <taxon>Lophotrochozoa</taxon>
        <taxon>Mollusca</taxon>
        <taxon>Gastropoda</taxon>
        <taxon>Caenogastropoda</taxon>
        <taxon>Littorinimorpha</taxon>
        <taxon>Littorinoidea</taxon>
        <taxon>Littorinidae</taxon>
        <taxon>Littorina</taxon>
    </lineage>
</organism>
<feature type="domain" description="Tyrosinase copper-binding" evidence="10">
    <location>
        <begin position="2591"/>
        <end position="2609"/>
    </location>
</feature>
<feature type="domain" description="Tyrosinase copper-binding" evidence="11">
    <location>
        <begin position="655"/>
        <end position="666"/>
    </location>
</feature>
<dbReference type="InterPro" id="IPR050316">
    <property type="entry name" value="Tyrosinase/Hemocyanin"/>
</dbReference>
<keyword evidence="5" id="KW-0186">Copper</keyword>
<dbReference type="PANTHER" id="PTHR11474">
    <property type="entry name" value="TYROSINASE FAMILY MEMBER"/>
    <property type="match status" value="1"/>
</dbReference>
<dbReference type="Gene3D" id="2.60.310.10">
    <property type="entry name" value="Haemocyanin C-terminal domain"/>
    <property type="match status" value="8"/>
</dbReference>
<gene>
    <name evidence="12" type="ORF">V1264_010358</name>
</gene>
<reference evidence="12 13" key="1">
    <citation type="submission" date="2024-02" db="EMBL/GenBank/DDBJ databases">
        <title>Chromosome-scale genome assembly of the rough periwinkle Littorina saxatilis.</title>
        <authorList>
            <person name="De Jode A."/>
            <person name="Faria R."/>
            <person name="Formenti G."/>
            <person name="Sims Y."/>
            <person name="Smith T.P."/>
            <person name="Tracey A."/>
            <person name="Wood J.M.D."/>
            <person name="Zagrodzka Z.B."/>
            <person name="Johannesson K."/>
            <person name="Butlin R.K."/>
            <person name="Leder E.H."/>
        </authorList>
    </citation>
    <scope>NUCLEOTIDE SEQUENCE [LARGE SCALE GENOMIC DNA]</scope>
    <source>
        <strain evidence="12">Snail1</strain>
        <tissue evidence="12">Muscle</tissue>
    </source>
</reference>
<dbReference type="Proteomes" id="UP001374579">
    <property type="component" value="Unassembled WGS sequence"/>
</dbReference>
<dbReference type="Pfam" id="PF00264">
    <property type="entry name" value="Tyrosinase"/>
    <property type="match status" value="8"/>
</dbReference>
<keyword evidence="2" id="KW-0813">Transport</keyword>
<feature type="region of interest" description="Disordered" evidence="8">
    <location>
        <begin position="424"/>
        <end position="449"/>
    </location>
</feature>
<feature type="domain" description="Tyrosinase copper-binding" evidence="11">
    <location>
        <begin position="1477"/>
        <end position="1488"/>
    </location>
</feature>
<dbReference type="GO" id="GO:0046872">
    <property type="term" value="F:metal ion binding"/>
    <property type="evidence" value="ECO:0007669"/>
    <property type="project" value="UniProtKB-KW"/>
</dbReference>
<protein>
    <recommendedName>
        <fullName evidence="10 11">Tyrosinase copper-binding domain-containing protein</fullName>
    </recommendedName>
</protein>
<dbReference type="GO" id="GO:0005344">
    <property type="term" value="F:oxygen carrier activity"/>
    <property type="evidence" value="ECO:0007669"/>
    <property type="project" value="UniProtKB-KW"/>
</dbReference>
<evidence type="ECO:0000256" key="3">
    <source>
        <dbReference type="ARBA" id="ARBA00022621"/>
    </source>
</evidence>
<evidence type="ECO:0000256" key="9">
    <source>
        <dbReference type="SAM" id="SignalP"/>
    </source>
</evidence>
<feature type="domain" description="Tyrosinase copper-binding" evidence="10">
    <location>
        <begin position="83"/>
        <end position="100"/>
    </location>
</feature>
<feature type="domain" description="Tyrosinase copper-binding" evidence="11">
    <location>
        <begin position="2315"/>
        <end position="2326"/>
    </location>
</feature>
<comment type="caution">
    <text evidence="12">The sequence shown here is derived from an EMBL/GenBank/DDBJ whole genome shotgun (WGS) entry which is preliminary data.</text>
</comment>
<dbReference type="PROSITE" id="PS00498">
    <property type="entry name" value="TYROSINASE_2"/>
    <property type="match status" value="8"/>
</dbReference>
<dbReference type="SUPFAM" id="SSF81277">
    <property type="entry name" value="C-terminal domain of mollusc hemocyanin"/>
    <property type="match status" value="8"/>
</dbReference>
<dbReference type="Gene3D" id="1.10.1280.10">
    <property type="entry name" value="Di-copper center containing domain from catechol oxidase"/>
    <property type="match status" value="8"/>
</dbReference>
<keyword evidence="7" id="KW-0325">Glycoprotein</keyword>
<evidence type="ECO:0000313" key="13">
    <source>
        <dbReference type="Proteomes" id="UP001374579"/>
    </source>
</evidence>
<evidence type="ECO:0000259" key="10">
    <source>
        <dbReference type="PROSITE" id="PS00497"/>
    </source>
</evidence>
<dbReference type="PROSITE" id="PS00497">
    <property type="entry name" value="TYROSINASE_1"/>
    <property type="match status" value="8"/>
</dbReference>
<evidence type="ECO:0000259" key="11">
    <source>
        <dbReference type="PROSITE" id="PS00498"/>
    </source>
</evidence>
<keyword evidence="9" id="KW-0732">Signal</keyword>
<feature type="domain" description="Tyrosinase copper-binding" evidence="10">
    <location>
        <begin position="1340"/>
        <end position="1357"/>
    </location>
</feature>
<feature type="chain" id="PRO_5043007962" description="Tyrosinase copper-binding domain-containing protein" evidence="9">
    <location>
        <begin position="23"/>
        <end position="3436"/>
    </location>
</feature>
<evidence type="ECO:0000256" key="1">
    <source>
        <dbReference type="ARBA" id="ARBA00002958"/>
    </source>
</evidence>